<organism evidence="1 2">
    <name type="scientific">Macaca nemestrina</name>
    <name type="common">Pig-tailed macaque</name>
    <dbReference type="NCBI Taxonomy" id="9545"/>
    <lineage>
        <taxon>Eukaryota</taxon>
        <taxon>Metazoa</taxon>
        <taxon>Chordata</taxon>
        <taxon>Craniata</taxon>
        <taxon>Vertebrata</taxon>
        <taxon>Euteleostomi</taxon>
        <taxon>Mammalia</taxon>
        <taxon>Eutheria</taxon>
        <taxon>Euarchontoglires</taxon>
        <taxon>Primates</taxon>
        <taxon>Haplorrhini</taxon>
        <taxon>Catarrhini</taxon>
        <taxon>Cercopithecidae</taxon>
        <taxon>Cercopithecinae</taxon>
        <taxon>Macaca</taxon>
    </lineage>
</organism>
<dbReference type="Proteomes" id="UP000233120">
    <property type="component" value="Unassembled WGS sequence"/>
</dbReference>
<name>A0A2K6B716_MACNE</name>
<dbReference type="Bgee" id="ENSMNEG00000028178">
    <property type="expression patterns" value="Expressed in cerebellum and 12 other cell types or tissues"/>
</dbReference>
<proteinExistence type="predicted"/>
<accession>A0A2K6B716</accession>
<dbReference type="GeneTree" id="ENSGT00910000146948"/>
<reference evidence="1" key="2">
    <citation type="submission" date="2025-09" db="UniProtKB">
        <authorList>
            <consortium name="Ensembl"/>
        </authorList>
    </citation>
    <scope>IDENTIFICATION</scope>
</reference>
<dbReference type="OMA" id="TFTICML"/>
<dbReference type="AlphaFoldDB" id="A0A2K6B716"/>
<evidence type="ECO:0000313" key="1">
    <source>
        <dbReference type="Ensembl" id="ENSMNEP00000007202.1"/>
    </source>
</evidence>
<dbReference type="Ensembl" id="ENSMNET00000031350.1">
    <property type="protein sequence ID" value="ENSMNEP00000007202.1"/>
    <property type="gene ID" value="ENSMNEG00000028178.1"/>
</dbReference>
<protein>
    <submittedName>
        <fullName evidence="1">Uncharacterized protein</fullName>
    </submittedName>
</protein>
<reference evidence="1" key="1">
    <citation type="submission" date="2025-08" db="UniProtKB">
        <authorList>
            <consortium name="Ensembl"/>
        </authorList>
    </citation>
    <scope>IDENTIFICATION</scope>
</reference>
<sequence>MRQSSKSRRSSFFIFLRKPSQESCPSKLPFLGLGLFQWTIHGGLNLLRTQQSPQRLVPLPLVSWRLYQTFTVCMLDFITVPQAPSIKPLSMLHWCMEVKEGSSYSLRK</sequence>
<evidence type="ECO:0000313" key="2">
    <source>
        <dbReference type="Proteomes" id="UP000233120"/>
    </source>
</evidence>
<keyword evidence="2" id="KW-1185">Reference proteome</keyword>